<dbReference type="GO" id="GO:0003677">
    <property type="term" value="F:DNA binding"/>
    <property type="evidence" value="ECO:0007669"/>
    <property type="project" value="UniProtKB-KW"/>
</dbReference>
<evidence type="ECO:0000256" key="3">
    <source>
        <dbReference type="ARBA" id="ARBA00022722"/>
    </source>
</evidence>
<dbReference type="Gene3D" id="3.30.420.10">
    <property type="entry name" value="Ribonuclease H-like superfamily/Ribonuclease H"/>
    <property type="match status" value="1"/>
</dbReference>
<dbReference type="GO" id="GO:0000287">
    <property type="term" value="F:magnesium ion binding"/>
    <property type="evidence" value="ECO:0007669"/>
    <property type="project" value="UniProtKB-UniRule"/>
</dbReference>
<keyword evidence="8 13" id="KW-0460">Magnesium</keyword>
<dbReference type="PANTHER" id="PTHR30194:SF3">
    <property type="entry name" value="CROSSOVER JUNCTION ENDODEOXYRIBONUCLEASE RUVC"/>
    <property type="match status" value="1"/>
</dbReference>
<dbReference type="GO" id="GO:0048476">
    <property type="term" value="C:Holliday junction resolvase complex"/>
    <property type="evidence" value="ECO:0007669"/>
    <property type="project" value="UniProtKB-UniRule"/>
</dbReference>
<dbReference type="RefSeq" id="WP_015798634.1">
    <property type="nucleotide sequence ID" value="NC_013124.1"/>
</dbReference>
<evidence type="ECO:0000256" key="14">
    <source>
        <dbReference type="NCBIfam" id="TIGR00228"/>
    </source>
</evidence>
<dbReference type="GO" id="GO:0005737">
    <property type="term" value="C:cytoplasm"/>
    <property type="evidence" value="ECO:0007669"/>
    <property type="project" value="UniProtKB-SubCell"/>
</dbReference>
<evidence type="ECO:0000256" key="2">
    <source>
        <dbReference type="ARBA" id="ARBA00022490"/>
    </source>
</evidence>
<keyword evidence="9 13" id="KW-0238">DNA-binding</keyword>
<gene>
    <name evidence="13" type="primary">ruvC</name>
    <name evidence="15" type="ordered locus">Afer_1217</name>
</gene>
<comment type="catalytic activity">
    <reaction evidence="12 13">
        <text>Endonucleolytic cleavage at a junction such as a reciprocal single-stranded crossover between two homologous DNA duplexes (Holliday junction).</text>
        <dbReference type="EC" id="3.1.21.10"/>
    </reaction>
</comment>
<dbReference type="HOGENOM" id="CLU_091257_3_1_11"/>
<evidence type="ECO:0000256" key="5">
    <source>
        <dbReference type="ARBA" id="ARBA00022759"/>
    </source>
</evidence>
<dbReference type="GO" id="GO:0006281">
    <property type="term" value="P:DNA repair"/>
    <property type="evidence" value="ECO:0007669"/>
    <property type="project" value="UniProtKB-UniRule"/>
</dbReference>
<sequence>MPEARLRILGVDPGLARLGYAVIEATGDTLRLVGAGLVTTAARACRASRLHEIAEGFESVLDDFDPTEAAIERLAFTRNVSSALPVSEVVGVVRLALWRRGVVAYDISPNTVKNAATSGGSAAKEQVQRTVVRLLGLDEPPQPPDVADAMAIAYTRLAQRRWER</sequence>
<protein>
    <recommendedName>
        <fullName evidence="13 14">Crossover junction endodeoxyribonuclease RuvC</fullName>
        <ecNumber evidence="13 14">3.1.21.10</ecNumber>
    </recommendedName>
    <alternativeName>
        <fullName evidence="13">Holliday junction nuclease RuvC</fullName>
    </alternativeName>
    <alternativeName>
        <fullName evidence="13">Holliday junction resolvase RuvC</fullName>
    </alternativeName>
</protein>
<evidence type="ECO:0000313" key="16">
    <source>
        <dbReference type="Proteomes" id="UP000000771"/>
    </source>
</evidence>
<dbReference type="CDD" id="cd16962">
    <property type="entry name" value="RuvC"/>
    <property type="match status" value="1"/>
</dbReference>
<evidence type="ECO:0000256" key="10">
    <source>
        <dbReference type="ARBA" id="ARBA00023172"/>
    </source>
</evidence>
<comment type="similarity">
    <text evidence="1 13">Belongs to the RuvC family.</text>
</comment>
<feature type="binding site" evidence="13">
    <location>
        <position position="72"/>
    </location>
    <ligand>
        <name>Mg(2+)</name>
        <dbReference type="ChEBI" id="CHEBI:18420"/>
        <label>2</label>
    </ligand>
</feature>
<comment type="function">
    <text evidence="13">The RuvA-RuvB-RuvC complex processes Holliday junction (HJ) DNA during genetic recombination and DNA repair. Endonuclease that resolves HJ intermediates. Cleaves cruciform DNA by making single-stranded nicks across the HJ at symmetrical positions within the homologous arms, yielding a 5'-phosphate and a 3'-hydroxyl group; requires a central core of homology in the junction. The consensus cleavage sequence is 5'-(A/T)TT(C/G)-3'. Cleavage occurs on the 3'-side of the TT dinucleotide at the point of strand exchange. HJ branch migration catalyzed by RuvA-RuvB allows RuvC to scan DNA until it finds its consensus sequence, where it cleaves and resolves the cruciform DNA.</text>
</comment>
<dbReference type="SUPFAM" id="SSF53098">
    <property type="entry name" value="Ribonuclease H-like"/>
    <property type="match status" value="1"/>
</dbReference>
<keyword evidence="4 13" id="KW-0479">Metal-binding</keyword>
<keyword evidence="2 13" id="KW-0963">Cytoplasm</keyword>
<dbReference type="eggNOG" id="COG0817">
    <property type="taxonomic scope" value="Bacteria"/>
</dbReference>
<keyword evidence="7 13" id="KW-0378">Hydrolase</keyword>
<dbReference type="InterPro" id="IPR036397">
    <property type="entry name" value="RNaseH_sf"/>
</dbReference>
<dbReference type="EMBL" id="CP001631">
    <property type="protein sequence ID" value="ACU54148.1"/>
    <property type="molecule type" value="Genomic_DNA"/>
</dbReference>
<dbReference type="EC" id="3.1.21.10" evidence="13 14"/>
<proteinExistence type="inferred from homology"/>
<evidence type="ECO:0000256" key="8">
    <source>
        <dbReference type="ARBA" id="ARBA00022842"/>
    </source>
</evidence>
<dbReference type="NCBIfam" id="TIGR00228">
    <property type="entry name" value="ruvC"/>
    <property type="match status" value="1"/>
</dbReference>
<evidence type="ECO:0000256" key="7">
    <source>
        <dbReference type="ARBA" id="ARBA00022801"/>
    </source>
</evidence>
<dbReference type="PANTHER" id="PTHR30194">
    <property type="entry name" value="CROSSOVER JUNCTION ENDODEOXYRIBONUCLEASE RUVC"/>
    <property type="match status" value="1"/>
</dbReference>
<dbReference type="AlphaFoldDB" id="C7LZJ0"/>
<dbReference type="PRINTS" id="PR00696">
    <property type="entry name" value="RSOLVASERUVC"/>
</dbReference>
<comment type="subcellular location">
    <subcellularLocation>
        <location evidence="13">Cytoplasm</location>
    </subcellularLocation>
</comment>
<keyword evidence="16" id="KW-1185">Reference proteome</keyword>
<keyword evidence="6 13" id="KW-0227">DNA damage</keyword>
<evidence type="ECO:0000256" key="11">
    <source>
        <dbReference type="ARBA" id="ARBA00023204"/>
    </source>
</evidence>
<accession>C7LZJ0</accession>
<dbReference type="STRING" id="525909.Afer_1217"/>
<feature type="active site" evidence="13">
    <location>
        <position position="12"/>
    </location>
</feature>
<name>C7LZJ0_ACIFD</name>
<evidence type="ECO:0000256" key="6">
    <source>
        <dbReference type="ARBA" id="ARBA00022763"/>
    </source>
</evidence>
<dbReference type="GO" id="GO:0006310">
    <property type="term" value="P:DNA recombination"/>
    <property type="evidence" value="ECO:0007669"/>
    <property type="project" value="UniProtKB-UniRule"/>
</dbReference>
<dbReference type="HAMAP" id="MF_00034">
    <property type="entry name" value="RuvC"/>
    <property type="match status" value="1"/>
</dbReference>
<organism evidence="15 16">
    <name type="scientific">Acidimicrobium ferrooxidans (strain DSM 10331 / JCM 15462 / NBRC 103882 / ICP)</name>
    <dbReference type="NCBI Taxonomy" id="525909"/>
    <lineage>
        <taxon>Bacteria</taxon>
        <taxon>Bacillati</taxon>
        <taxon>Actinomycetota</taxon>
        <taxon>Acidimicrobiia</taxon>
        <taxon>Acidimicrobiales</taxon>
        <taxon>Acidimicrobiaceae</taxon>
        <taxon>Acidimicrobium</taxon>
    </lineage>
</organism>
<evidence type="ECO:0000256" key="13">
    <source>
        <dbReference type="HAMAP-Rule" id="MF_00034"/>
    </source>
</evidence>
<evidence type="ECO:0000256" key="9">
    <source>
        <dbReference type="ARBA" id="ARBA00023125"/>
    </source>
</evidence>
<dbReference type="GO" id="GO:0008821">
    <property type="term" value="F:crossover junction DNA endonuclease activity"/>
    <property type="evidence" value="ECO:0007669"/>
    <property type="project" value="UniProtKB-UniRule"/>
</dbReference>
<evidence type="ECO:0000256" key="1">
    <source>
        <dbReference type="ARBA" id="ARBA00009518"/>
    </source>
</evidence>
<evidence type="ECO:0000256" key="4">
    <source>
        <dbReference type="ARBA" id="ARBA00022723"/>
    </source>
</evidence>
<feature type="active site" evidence="13">
    <location>
        <position position="145"/>
    </location>
</feature>
<keyword evidence="11 13" id="KW-0234">DNA repair</keyword>
<dbReference type="FunFam" id="3.30.420.10:FF:000002">
    <property type="entry name" value="Crossover junction endodeoxyribonuclease RuvC"/>
    <property type="match status" value="1"/>
</dbReference>
<keyword evidence="5 13" id="KW-0255">Endonuclease</keyword>
<dbReference type="KEGG" id="afo:Afer_1217"/>
<comment type="subunit">
    <text evidence="13">Homodimer which binds Holliday junction (HJ) DNA. The HJ becomes 2-fold symmetrical on binding to RuvC with unstacked arms; it has a different conformation from HJ DNA in complex with RuvA. In the full resolvosome a probable DNA-RuvA(4)-RuvB(12)-RuvC(2) complex forms which resolves the HJ.</text>
</comment>
<keyword evidence="10 13" id="KW-0233">DNA recombination</keyword>
<feature type="active site" evidence="13">
    <location>
        <position position="72"/>
    </location>
</feature>
<keyword evidence="3 13" id="KW-0540">Nuclease</keyword>
<reference evidence="15 16" key="1">
    <citation type="journal article" date="2009" name="Stand. Genomic Sci.">
        <title>Complete genome sequence of Acidimicrobium ferrooxidans type strain (ICP).</title>
        <authorList>
            <person name="Clum A."/>
            <person name="Nolan M."/>
            <person name="Lang E."/>
            <person name="Glavina Del Rio T."/>
            <person name="Tice H."/>
            <person name="Copeland A."/>
            <person name="Cheng J.F."/>
            <person name="Lucas S."/>
            <person name="Chen F."/>
            <person name="Bruce D."/>
            <person name="Goodwin L."/>
            <person name="Pitluck S."/>
            <person name="Ivanova N."/>
            <person name="Mavrommatis K."/>
            <person name="Mikhailova N."/>
            <person name="Pati A."/>
            <person name="Chen A."/>
            <person name="Palaniappan K."/>
            <person name="Goker M."/>
            <person name="Spring S."/>
            <person name="Land M."/>
            <person name="Hauser L."/>
            <person name="Chang Y.J."/>
            <person name="Jeffries C.C."/>
            <person name="Chain P."/>
            <person name="Bristow J."/>
            <person name="Eisen J.A."/>
            <person name="Markowitz V."/>
            <person name="Hugenholtz P."/>
            <person name="Kyrpides N.C."/>
            <person name="Klenk H.P."/>
            <person name="Lapidus A."/>
        </authorList>
    </citation>
    <scope>NUCLEOTIDE SEQUENCE [LARGE SCALE GENOMIC DNA]</scope>
    <source>
        <strain evidence="16">DSM 10331 / JCM 15462 / NBRC 103882 / ICP</strain>
    </source>
</reference>
<dbReference type="InterPro" id="IPR002176">
    <property type="entry name" value="X-over_junc_endoDNase_RuvC"/>
</dbReference>
<evidence type="ECO:0000256" key="12">
    <source>
        <dbReference type="ARBA" id="ARBA00029354"/>
    </source>
</evidence>
<dbReference type="InterPro" id="IPR012337">
    <property type="entry name" value="RNaseH-like_sf"/>
</dbReference>
<dbReference type="Proteomes" id="UP000000771">
    <property type="component" value="Chromosome"/>
</dbReference>
<dbReference type="Pfam" id="PF02075">
    <property type="entry name" value="RuvC"/>
    <property type="match status" value="1"/>
</dbReference>
<comment type="cofactor">
    <cofactor evidence="13">
        <name>Mg(2+)</name>
        <dbReference type="ChEBI" id="CHEBI:18420"/>
    </cofactor>
    <text evidence="13">Binds 2 Mg(2+) ion per subunit.</text>
</comment>
<evidence type="ECO:0000313" key="15">
    <source>
        <dbReference type="EMBL" id="ACU54148.1"/>
    </source>
</evidence>
<feature type="binding site" evidence="13">
    <location>
        <position position="12"/>
    </location>
    <ligand>
        <name>Mg(2+)</name>
        <dbReference type="ChEBI" id="CHEBI:18420"/>
        <label>1</label>
    </ligand>
</feature>
<feature type="binding site" evidence="13">
    <location>
        <position position="145"/>
    </location>
    <ligand>
        <name>Mg(2+)</name>
        <dbReference type="ChEBI" id="CHEBI:18420"/>
        <label>1</label>
    </ligand>
</feature>